<reference evidence="2" key="1">
    <citation type="journal article" date="2014" name="Int. J. Syst. Evol. Microbiol.">
        <title>Complete genome sequence of Corynebacterium casei LMG S-19264T (=DSM 44701T), isolated from a smear-ripened cheese.</title>
        <authorList>
            <consortium name="US DOE Joint Genome Institute (JGI-PGF)"/>
            <person name="Walter F."/>
            <person name="Albersmeier A."/>
            <person name="Kalinowski J."/>
            <person name="Ruckert C."/>
        </authorList>
    </citation>
    <scope>NUCLEOTIDE SEQUENCE</scope>
    <source>
        <strain evidence="2">KCTC 32255</strain>
    </source>
</reference>
<proteinExistence type="predicted"/>
<evidence type="ECO:0000313" key="2">
    <source>
        <dbReference type="EMBL" id="GGZ01751.1"/>
    </source>
</evidence>
<accession>A0A918PDH7</accession>
<sequence>MKSFHFAAALAAVLPAPAFACASCGCTFTSDWLSQGLVTQPGQAVTIRYDYIPQTDLRTGTGKVDAADLDLPNEREIERSTYNHIATLAYDRQFANDFGFNLAVPWISRPHRTIAEDTVAVTRSTGAGIGDVRLVGRWQGLSTPNGITGLQLGVVLPTGSTKKRFASGPEAGEEIDRGLQPGTGTVQAIVGAYHYSTIAPSLALVLQGQVQFAMHGHDGFRPGTLGEASASLRYLGWQAVTPELQINGRINGRDKGVQADRTNSGGEQVYLSPGASVKLTSSLSAFGLVQVPLYQRVKGWQLTPKVIASTGLQMRF</sequence>
<gene>
    <name evidence="2" type="ORF">GCM10011614_15810</name>
</gene>
<keyword evidence="1" id="KW-0732">Signal</keyword>
<name>A0A918PDH7_9SPHN</name>
<organism evidence="2 3">
    <name type="scientific">Novosphingobium colocasiae</name>
    <dbReference type="NCBI Taxonomy" id="1256513"/>
    <lineage>
        <taxon>Bacteria</taxon>
        <taxon>Pseudomonadati</taxon>
        <taxon>Pseudomonadota</taxon>
        <taxon>Alphaproteobacteria</taxon>
        <taxon>Sphingomonadales</taxon>
        <taxon>Sphingomonadaceae</taxon>
        <taxon>Novosphingobium</taxon>
    </lineage>
</organism>
<dbReference type="PROSITE" id="PS51257">
    <property type="entry name" value="PROKAR_LIPOPROTEIN"/>
    <property type="match status" value="1"/>
</dbReference>
<dbReference type="EMBL" id="BMZA01000004">
    <property type="protein sequence ID" value="GGZ01751.1"/>
    <property type="molecule type" value="Genomic_DNA"/>
</dbReference>
<evidence type="ECO:0000313" key="3">
    <source>
        <dbReference type="Proteomes" id="UP000648075"/>
    </source>
</evidence>
<dbReference type="Proteomes" id="UP000648075">
    <property type="component" value="Unassembled WGS sequence"/>
</dbReference>
<reference evidence="2" key="2">
    <citation type="submission" date="2020-09" db="EMBL/GenBank/DDBJ databases">
        <authorList>
            <person name="Sun Q."/>
            <person name="Kim S."/>
        </authorList>
    </citation>
    <scope>NUCLEOTIDE SEQUENCE</scope>
    <source>
        <strain evidence="2">KCTC 32255</strain>
    </source>
</reference>
<keyword evidence="3" id="KW-1185">Reference proteome</keyword>
<feature type="signal peptide" evidence="1">
    <location>
        <begin position="1"/>
        <end position="20"/>
    </location>
</feature>
<feature type="chain" id="PRO_5036987558" description="Transporter" evidence="1">
    <location>
        <begin position="21"/>
        <end position="316"/>
    </location>
</feature>
<evidence type="ECO:0000256" key="1">
    <source>
        <dbReference type="SAM" id="SignalP"/>
    </source>
</evidence>
<evidence type="ECO:0008006" key="4">
    <source>
        <dbReference type="Google" id="ProtNLM"/>
    </source>
</evidence>
<dbReference type="AlphaFoldDB" id="A0A918PDH7"/>
<protein>
    <recommendedName>
        <fullName evidence="4">Transporter</fullName>
    </recommendedName>
</protein>
<comment type="caution">
    <text evidence="2">The sequence shown here is derived from an EMBL/GenBank/DDBJ whole genome shotgun (WGS) entry which is preliminary data.</text>
</comment>
<dbReference type="RefSeq" id="WP_189620644.1">
    <property type="nucleotide sequence ID" value="NZ_BMZA01000004.1"/>
</dbReference>